<dbReference type="Proteomes" id="UP000762676">
    <property type="component" value="Unassembled WGS sequence"/>
</dbReference>
<keyword evidence="1" id="KW-0472">Membrane</keyword>
<evidence type="ECO:0000313" key="3">
    <source>
        <dbReference type="Proteomes" id="UP000762676"/>
    </source>
</evidence>
<organism evidence="2 3">
    <name type="scientific">Elysia marginata</name>
    <dbReference type="NCBI Taxonomy" id="1093978"/>
    <lineage>
        <taxon>Eukaryota</taxon>
        <taxon>Metazoa</taxon>
        <taxon>Spiralia</taxon>
        <taxon>Lophotrochozoa</taxon>
        <taxon>Mollusca</taxon>
        <taxon>Gastropoda</taxon>
        <taxon>Heterobranchia</taxon>
        <taxon>Euthyneura</taxon>
        <taxon>Panpulmonata</taxon>
        <taxon>Sacoglossa</taxon>
        <taxon>Placobranchoidea</taxon>
        <taxon>Plakobranchidae</taxon>
        <taxon>Elysia</taxon>
    </lineage>
</organism>
<comment type="caution">
    <text evidence="2">The sequence shown here is derived from an EMBL/GenBank/DDBJ whole genome shotgun (WGS) entry which is preliminary data.</text>
</comment>
<dbReference type="AlphaFoldDB" id="A0AAV4HY62"/>
<keyword evidence="1" id="KW-1133">Transmembrane helix</keyword>
<keyword evidence="1" id="KW-0812">Transmembrane</keyword>
<evidence type="ECO:0008006" key="4">
    <source>
        <dbReference type="Google" id="ProtNLM"/>
    </source>
</evidence>
<dbReference type="EMBL" id="BMAT01012943">
    <property type="protein sequence ID" value="GFS02356.1"/>
    <property type="molecule type" value="Genomic_DNA"/>
</dbReference>
<keyword evidence="3" id="KW-1185">Reference proteome</keyword>
<name>A0AAV4HY62_9GAST</name>
<evidence type="ECO:0000313" key="2">
    <source>
        <dbReference type="EMBL" id="GFS02356.1"/>
    </source>
</evidence>
<proteinExistence type="predicted"/>
<reference evidence="2 3" key="1">
    <citation type="journal article" date="2021" name="Elife">
        <title>Chloroplast acquisition without the gene transfer in kleptoplastic sea slugs, Plakobranchus ocellatus.</title>
        <authorList>
            <person name="Maeda T."/>
            <person name="Takahashi S."/>
            <person name="Yoshida T."/>
            <person name="Shimamura S."/>
            <person name="Takaki Y."/>
            <person name="Nagai Y."/>
            <person name="Toyoda A."/>
            <person name="Suzuki Y."/>
            <person name="Arimoto A."/>
            <person name="Ishii H."/>
            <person name="Satoh N."/>
            <person name="Nishiyama T."/>
            <person name="Hasebe M."/>
            <person name="Maruyama T."/>
            <person name="Minagawa J."/>
            <person name="Obokata J."/>
            <person name="Shigenobu S."/>
        </authorList>
    </citation>
    <scope>NUCLEOTIDE SEQUENCE [LARGE SCALE GENOMIC DNA]</scope>
</reference>
<sequence length="130" mass="14365">MRLKFLLTIGIVLVVEVVVVEVIVVEVVVVVVEVVLVVEAVVIAVTAAAAFTVHYILTYNCPVIFSGKNCNLSRDQSRHHNRQNPDLSSQRHISVSLSHGNESRESRNRIIGGVGLMSIVQNTVYHLKRP</sequence>
<gene>
    <name evidence="2" type="ORF">ElyMa_006443300</name>
</gene>
<accession>A0AAV4HY62</accession>
<feature type="transmembrane region" description="Helical" evidence="1">
    <location>
        <begin position="34"/>
        <end position="57"/>
    </location>
</feature>
<protein>
    <recommendedName>
        <fullName evidence="4">Secreted protein</fullName>
    </recommendedName>
</protein>
<feature type="transmembrane region" description="Helical" evidence="1">
    <location>
        <begin position="5"/>
        <end position="28"/>
    </location>
</feature>
<evidence type="ECO:0000256" key="1">
    <source>
        <dbReference type="SAM" id="Phobius"/>
    </source>
</evidence>